<evidence type="ECO:0000313" key="1">
    <source>
        <dbReference type="EMBL" id="ETV83005.1"/>
    </source>
</evidence>
<accession>W4GTC2</accession>
<dbReference type="AlphaFoldDB" id="W4GTC2"/>
<dbReference type="VEuPathDB" id="FungiDB:H257_04753"/>
<name>W4GTC2_APHAT</name>
<dbReference type="RefSeq" id="XP_009827676.1">
    <property type="nucleotide sequence ID" value="XM_009829374.1"/>
</dbReference>
<reference evidence="1" key="1">
    <citation type="submission" date="2013-12" db="EMBL/GenBank/DDBJ databases">
        <title>The Genome Sequence of Aphanomyces astaci APO3.</title>
        <authorList>
            <consortium name="The Broad Institute Genomics Platform"/>
            <person name="Russ C."/>
            <person name="Tyler B."/>
            <person name="van West P."/>
            <person name="Dieguez-Uribeondo J."/>
            <person name="Young S.K."/>
            <person name="Zeng Q."/>
            <person name="Gargeya S."/>
            <person name="Fitzgerald M."/>
            <person name="Abouelleil A."/>
            <person name="Alvarado L."/>
            <person name="Chapman S.B."/>
            <person name="Gainer-Dewar J."/>
            <person name="Goldberg J."/>
            <person name="Griggs A."/>
            <person name="Gujja S."/>
            <person name="Hansen M."/>
            <person name="Howarth C."/>
            <person name="Imamovic A."/>
            <person name="Ireland A."/>
            <person name="Larimer J."/>
            <person name="McCowan C."/>
            <person name="Murphy C."/>
            <person name="Pearson M."/>
            <person name="Poon T.W."/>
            <person name="Priest M."/>
            <person name="Roberts A."/>
            <person name="Saif S."/>
            <person name="Shea T."/>
            <person name="Sykes S."/>
            <person name="Wortman J."/>
            <person name="Nusbaum C."/>
            <person name="Birren B."/>
        </authorList>
    </citation>
    <scope>NUCLEOTIDE SEQUENCE [LARGE SCALE GENOMIC DNA]</scope>
    <source>
        <strain evidence="1">APO3</strain>
    </source>
</reference>
<dbReference type="GeneID" id="20806749"/>
<proteinExistence type="predicted"/>
<organism evidence="1">
    <name type="scientific">Aphanomyces astaci</name>
    <name type="common">Crayfish plague agent</name>
    <dbReference type="NCBI Taxonomy" id="112090"/>
    <lineage>
        <taxon>Eukaryota</taxon>
        <taxon>Sar</taxon>
        <taxon>Stramenopiles</taxon>
        <taxon>Oomycota</taxon>
        <taxon>Saprolegniomycetes</taxon>
        <taxon>Saprolegniales</taxon>
        <taxon>Verrucalvaceae</taxon>
        <taxon>Aphanomyces</taxon>
    </lineage>
</organism>
<protein>
    <submittedName>
        <fullName evidence="1">Uncharacterized protein</fullName>
    </submittedName>
</protein>
<dbReference type="EMBL" id="KI913121">
    <property type="protein sequence ID" value="ETV83005.1"/>
    <property type="molecule type" value="Genomic_DNA"/>
</dbReference>
<gene>
    <name evidence="1" type="ORF">H257_04753</name>
</gene>
<sequence>MTQHEAMIPATCQRLSWCEAVHNLKNGSRLLDDSFAPDGMTIRFHSDDPGHQVVLLSPYAPVISEQLMVAEITNNCFERSMDKCDPATHIAA</sequence>